<evidence type="ECO:0000313" key="3">
    <source>
        <dbReference type="Proteomes" id="UP000229847"/>
    </source>
</evidence>
<dbReference type="Proteomes" id="UP000229847">
    <property type="component" value="Unassembled WGS sequence"/>
</dbReference>
<feature type="transmembrane region" description="Helical" evidence="1">
    <location>
        <begin position="6"/>
        <end position="29"/>
    </location>
</feature>
<evidence type="ECO:0008006" key="4">
    <source>
        <dbReference type="Google" id="ProtNLM"/>
    </source>
</evidence>
<name>A0A2H0BJS5_9BACT</name>
<dbReference type="Pfam" id="PF14584">
    <property type="entry name" value="DUF4446"/>
    <property type="match status" value="1"/>
</dbReference>
<protein>
    <recommendedName>
        <fullName evidence="4">DUF4446 domain-containing protein</fullName>
    </recommendedName>
</protein>
<keyword evidence="1" id="KW-0472">Membrane</keyword>
<reference evidence="2 3" key="1">
    <citation type="submission" date="2017-09" db="EMBL/GenBank/DDBJ databases">
        <title>Depth-based differentiation of microbial function through sediment-hosted aquifers and enrichment of novel symbionts in the deep terrestrial subsurface.</title>
        <authorList>
            <person name="Probst A.J."/>
            <person name="Ladd B."/>
            <person name="Jarett J.K."/>
            <person name="Geller-Mcgrath D.E."/>
            <person name="Sieber C.M."/>
            <person name="Emerson J.B."/>
            <person name="Anantharaman K."/>
            <person name="Thomas B.C."/>
            <person name="Malmstrom R."/>
            <person name="Stieglmeier M."/>
            <person name="Klingl A."/>
            <person name="Woyke T."/>
            <person name="Ryan C.M."/>
            <person name="Banfield J.F."/>
        </authorList>
    </citation>
    <scope>NUCLEOTIDE SEQUENCE [LARGE SCALE GENOMIC DNA]</scope>
    <source>
        <strain evidence="2">CG22_combo_CG10-13_8_21_14_all_39_10</strain>
    </source>
</reference>
<dbReference type="InterPro" id="IPR027981">
    <property type="entry name" value="DUF4446"/>
</dbReference>
<sequence length="150" mass="17243">MNVELVLLIIFGIWLAALTIFFIWLFVFFKKLTEGSEKGNLIKVLKKILETQNENSLAIGVLEKEIKRIDWEGKSHVQKVGIIRFNPFKEIGGDHSFSLALLDREDSGVIITCLHTRERTRVYMKGIKKGRSELELSVEEKKALEKAIKE</sequence>
<organism evidence="2 3">
    <name type="scientific">Candidatus Woesebacteria bacterium CG22_combo_CG10-13_8_21_14_all_39_10</name>
    <dbReference type="NCBI Taxonomy" id="1975059"/>
    <lineage>
        <taxon>Bacteria</taxon>
        <taxon>Candidatus Woeseibacteriota</taxon>
    </lineage>
</organism>
<proteinExistence type="predicted"/>
<gene>
    <name evidence="2" type="ORF">COX03_00505</name>
</gene>
<evidence type="ECO:0000313" key="2">
    <source>
        <dbReference type="EMBL" id="PIP57912.1"/>
    </source>
</evidence>
<evidence type="ECO:0000256" key="1">
    <source>
        <dbReference type="SAM" id="Phobius"/>
    </source>
</evidence>
<keyword evidence="1" id="KW-1133">Transmembrane helix</keyword>
<accession>A0A2H0BJS5</accession>
<dbReference type="AlphaFoldDB" id="A0A2H0BJS5"/>
<dbReference type="EMBL" id="PCSW01000015">
    <property type="protein sequence ID" value="PIP57912.1"/>
    <property type="molecule type" value="Genomic_DNA"/>
</dbReference>
<comment type="caution">
    <text evidence="2">The sequence shown here is derived from an EMBL/GenBank/DDBJ whole genome shotgun (WGS) entry which is preliminary data.</text>
</comment>
<keyword evidence="1" id="KW-0812">Transmembrane</keyword>